<proteinExistence type="predicted"/>
<accession>A0A9P4PMQ1</accession>
<comment type="caution">
    <text evidence="2">The sequence shown here is derived from an EMBL/GenBank/DDBJ whole genome shotgun (WGS) entry which is preliminary data.</text>
</comment>
<feature type="compositionally biased region" description="Low complexity" evidence="1">
    <location>
        <begin position="189"/>
        <end position="207"/>
    </location>
</feature>
<evidence type="ECO:0000313" key="3">
    <source>
        <dbReference type="Proteomes" id="UP000799764"/>
    </source>
</evidence>
<feature type="region of interest" description="Disordered" evidence="1">
    <location>
        <begin position="185"/>
        <end position="217"/>
    </location>
</feature>
<dbReference type="AlphaFoldDB" id="A0A9P4PMQ1"/>
<gene>
    <name evidence="2" type="ORF">P171DRAFT_441846</name>
</gene>
<dbReference type="Proteomes" id="UP000799764">
    <property type="component" value="Unassembled WGS sequence"/>
</dbReference>
<evidence type="ECO:0000256" key="1">
    <source>
        <dbReference type="SAM" id="MobiDB-lite"/>
    </source>
</evidence>
<dbReference type="EMBL" id="MU001496">
    <property type="protein sequence ID" value="KAF2447970.1"/>
    <property type="molecule type" value="Genomic_DNA"/>
</dbReference>
<reference evidence="2" key="1">
    <citation type="journal article" date="2020" name="Stud. Mycol.">
        <title>101 Dothideomycetes genomes: a test case for predicting lifestyles and emergence of pathogens.</title>
        <authorList>
            <person name="Haridas S."/>
            <person name="Albert R."/>
            <person name="Binder M."/>
            <person name="Bloem J."/>
            <person name="Labutti K."/>
            <person name="Salamov A."/>
            <person name="Andreopoulos B."/>
            <person name="Baker S."/>
            <person name="Barry K."/>
            <person name="Bills G."/>
            <person name="Bluhm B."/>
            <person name="Cannon C."/>
            <person name="Castanera R."/>
            <person name="Culley D."/>
            <person name="Daum C."/>
            <person name="Ezra D."/>
            <person name="Gonzalez J."/>
            <person name="Henrissat B."/>
            <person name="Kuo A."/>
            <person name="Liang C."/>
            <person name="Lipzen A."/>
            <person name="Lutzoni F."/>
            <person name="Magnuson J."/>
            <person name="Mondo S."/>
            <person name="Nolan M."/>
            <person name="Ohm R."/>
            <person name="Pangilinan J."/>
            <person name="Park H.-J."/>
            <person name="Ramirez L."/>
            <person name="Alfaro M."/>
            <person name="Sun H."/>
            <person name="Tritt A."/>
            <person name="Yoshinaga Y."/>
            <person name="Zwiers L.-H."/>
            <person name="Turgeon B."/>
            <person name="Goodwin S."/>
            <person name="Spatafora J."/>
            <person name="Crous P."/>
            <person name="Grigoriev I."/>
        </authorList>
    </citation>
    <scope>NUCLEOTIDE SEQUENCE</scope>
    <source>
        <strain evidence="2">CBS 690.94</strain>
    </source>
</reference>
<organism evidence="2 3">
    <name type="scientific">Karstenula rhodostoma CBS 690.94</name>
    <dbReference type="NCBI Taxonomy" id="1392251"/>
    <lineage>
        <taxon>Eukaryota</taxon>
        <taxon>Fungi</taxon>
        <taxon>Dikarya</taxon>
        <taxon>Ascomycota</taxon>
        <taxon>Pezizomycotina</taxon>
        <taxon>Dothideomycetes</taxon>
        <taxon>Pleosporomycetidae</taxon>
        <taxon>Pleosporales</taxon>
        <taxon>Massarineae</taxon>
        <taxon>Didymosphaeriaceae</taxon>
        <taxon>Karstenula</taxon>
    </lineage>
</organism>
<protein>
    <submittedName>
        <fullName evidence="2">Uncharacterized protein</fullName>
    </submittedName>
</protein>
<keyword evidence="3" id="KW-1185">Reference proteome</keyword>
<sequence length="295" mass="32105">MVPALECGRDDGPPRQLLLVAAVGDGRGLEPDLDLQIARSSTERERPMRACCEIRGPPKNAWREHSVSGYGSGKQREYVRRITHAPSPSPHHPPSPSASASPMLCASERAGMAAWLRSPAVRGAATTSSLSAARPALETVAGRACAQQSEHGMPYAMGHVWRYSLYVRRRVRLLLHYVHGRPLAPDLDMSIPSSPNSPSNMASPTSAHDSSATPALSMTPAPRARLASDGPRLNRTPALATPRNSCLRRPLRPAGAADEARSRRIMVARLQQPSRCMHKRPWSCIHHCYQASHIV</sequence>
<evidence type="ECO:0000313" key="2">
    <source>
        <dbReference type="EMBL" id="KAF2447970.1"/>
    </source>
</evidence>
<name>A0A9P4PMQ1_9PLEO</name>